<dbReference type="PANTHER" id="PTHR31609:SF1">
    <property type="entry name" value="CARBOHYDRATE DEACETYLASE"/>
    <property type="match status" value="1"/>
</dbReference>
<accession>A0ABN8HKW5</accession>
<evidence type="ECO:0000256" key="2">
    <source>
        <dbReference type="ARBA" id="ARBA00022723"/>
    </source>
</evidence>
<dbReference type="Proteomes" id="UP001295463">
    <property type="component" value="Chromosome"/>
</dbReference>
<evidence type="ECO:0000313" key="7">
    <source>
        <dbReference type="Proteomes" id="UP001295463"/>
    </source>
</evidence>
<sequence>MRRLVVNADDFGLSSGVNRAVETAWREGILTQASLMAGGGAFDEAVEIARRNPDLQVGLHLTLVQGRPVLPPEQIPGLLGADGCFPDNPVAVGMRLFFDCSIRKQLRAEIEAQILKIKETGLPLSHIDGHLNIQMHPTVFALLQELMPLHGITSFRITRERLLRNLAHDRSRVAGKAVERLVFGALSSNAQPNLQRLNIVCAAEVKGLLNSGRMTESYLLAILEQLNPGLTEIYFHPGCLPDEEISRRMPEYRHEDELRALVSPRVRQRLRELDITLCNYRSEEKRDA</sequence>
<keyword evidence="3" id="KW-0378">Hydrolase</keyword>
<dbReference type="SUPFAM" id="SSF88713">
    <property type="entry name" value="Glycoside hydrolase/deacetylase"/>
    <property type="match status" value="1"/>
</dbReference>
<keyword evidence="4" id="KW-0460">Magnesium</keyword>
<dbReference type="Gene3D" id="3.20.20.370">
    <property type="entry name" value="Glycoside hydrolase/deacetylase"/>
    <property type="match status" value="1"/>
</dbReference>
<dbReference type="EMBL" id="OW150024">
    <property type="protein sequence ID" value="CAH2031928.1"/>
    <property type="molecule type" value="Genomic_DNA"/>
</dbReference>
<keyword evidence="7" id="KW-1185">Reference proteome</keyword>
<organism evidence="6 7">
    <name type="scientific">Trichlorobacter ammonificans</name>
    <dbReference type="NCBI Taxonomy" id="2916410"/>
    <lineage>
        <taxon>Bacteria</taxon>
        <taxon>Pseudomonadati</taxon>
        <taxon>Thermodesulfobacteriota</taxon>
        <taxon>Desulfuromonadia</taxon>
        <taxon>Geobacterales</taxon>
        <taxon>Geobacteraceae</taxon>
        <taxon>Trichlorobacter</taxon>
    </lineage>
</organism>
<keyword evidence="2" id="KW-0479">Metal-binding</keyword>
<reference evidence="6 7" key="1">
    <citation type="submission" date="2022-03" db="EMBL/GenBank/DDBJ databases">
        <authorList>
            <person name="Koch H."/>
        </authorList>
    </citation>
    <scope>NUCLEOTIDE SEQUENCE [LARGE SCALE GENOMIC DNA]</scope>
    <source>
        <strain evidence="6 7">G1</strain>
    </source>
</reference>
<comment type="cofactor">
    <cofactor evidence="1">
        <name>Mg(2+)</name>
        <dbReference type="ChEBI" id="CHEBI:18420"/>
    </cofactor>
</comment>
<keyword evidence="5" id="KW-0119">Carbohydrate metabolism</keyword>
<dbReference type="NCBIfam" id="TIGR03473">
    <property type="entry name" value="HpnK"/>
    <property type="match status" value="1"/>
</dbReference>
<evidence type="ECO:0000313" key="6">
    <source>
        <dbReference type="EMBL" id="CAH2031928.1"/>
    </source>
</evidence>
<evidence type="ECO:0000256" key="1">
    <source>
        <dbReference type="ARBA" id="ARBA00001946"/>
    </source>
</evidence>
<evidence type="ECO:0000256" key="5">
    <source>
        <dbReference type="ARBA" id="ARBA00023277"/>
    </source>
</evidence>
<evidence type="ECO:0000256" key="3">
    <source>
        <dbReference type="ARBA" id="ARBA00022801"/>
    </source>
</evidence>
<dbReference type="RefSeq" id="WP_305732714.1">
    <property type="nucleotide sequence ID" value="NZ_OW150024.1"/>
</dbReference>
<dbReference type="CDD" id="cd10804">
    <property type="entry name" value="YdjC_HpnK_like"/>
    <property type="match status" value="1"/>
</dbReference>
<dbReference type="Pfam" id="PF04794">
    <property type="entry name" value="YdjC"/>
    <property type="match status" value="1"/>
</dbReference>
<evidence type="ECO:0000256" key="4">
    <source>
        <dbReference type="ARBA" id="ARBA00022842"/>
    </source>
</evidence>
<dbReference type="InterPro" id="IPR017836">
    <property type="entry name" value="Hopanoid_biosynth-assoc_HpnK"/>
</dbReference>
<dbReference type="InterPro" id="IPR011330">
    <property type="entry name" value="Glyco_hydro/deAcase_b/a-brl"/>
</dbReference>
<gene>
    <name evidence="6" type="ORF">GEAMG1_2093</name>
</gene>
<dbReference type="InterPro" id="IPR006879">
    <property type="entry name" value="YdjC-like"/>
</dbReference>
<name>A0ABN8HKW5_9BACT</name>
<dbReference type="PANTHER" id="PTHR31609">
    <property type="entry name" value="YDJC DEACETYLASE FAMILY MEMBER"/>
    <property type="match status" value="1"/>
</dbReference>
<proteinExistence type="predicted"/>
<protein>
    <submittedName>
        <fullName evidence="6">Hopanoid biosynthesis associated protein HpnK</fullName>
    </submittedName>
</protein>